<dbReference type="PANTHER" id="PTHR43840:SF15">
    <property type="entry name" value="MITOCHONDRIAL METAL TRANSPORTER 1-RELATED"/>
    <property type="match status" value="1"/>
</dbReference>
<keyword evidence="13" id="KW-1185">Reference proteome</keyword>
<dbReference type="Gene3D" id="1.20.1510.10">
    <property type="entry name" value="Cation efflux protein transmembrane domain"/>
    <property type="match status" value="1"/>
</dbReference>
<proteinExistence type="inferred from homology"/>
<dbReference type="NCBIfam" id="TIGR01297">
    <property type="entry name" value="CDF"/>
    <property type="match status" value="1"/>
</dbReference>
<feature type="domain" description="Cation efflux protein transmembrane" evidence="10">
    <location>
        <begin position="14"/>
        <end position="207"/>
    </location>
</feature>
<evidence type="ECO:0000256" key="5">
    <source>
        <dbReference type="ARBA" id="ARBA00022692"/>
    </source>
</evidence>
<dbReference type="InterPro" id="IPR002524">
    <property type="entry name" value="Cation_efflux"/>
</dbReference>
<dbReference type="OrthoDB" id="9806522at2"/>
<feature type="domain" description="Cation efflux protein cytoplasmic" evidence="11">
    <location>
        <begin position="212"/>
        <end position="289"/>
    </location>
</feature>
<feature type="transmembrane region" description="Helical" evidence="9">
    <location>
        <begin position="116"/>
        <end position="136"/>
    </location>
</feature>
<evidence type="ECO:0000313" key="12">
    <source>
        <dbReference type="EMBL" id="ROS01256.1"/>
    </source>
</evidence>
<evidence type="ECO:0000313" key="13">
    <source>
        <dbReference type="Proteomes" id="UP000275394"/>
    </source>
</evidence>
<evidence type="ECO:0000256" key="7">
    <source>
        <dbReference type="ARBA" id="ARBA00022989"/>
    </source>
</evidence>
<dbReference type="InterPro" id="IPR036837">
    <property type="entry name" value="Cation_efflux_CTD_sf"/>
</dbReference>
<keyword evidence="4" id="KW-0410">Iron transport</keyword>
<dbReference type="EMBL" id="RKHR01000004">
    <property type="protein sequence ID" value="ROS01256.1"/>
    <property type="molecule type" value="Genomic_DNA"/>
</dbReference>
<dbReference type="Proteomes" id="UP000275394">
    <property type="component" value="Unassembled WGS sequence"/>
</dbReference>
<dbReference type="Pfam" id="PF16916">
    <property type="entry name" value="ZT_dimer"/>
    <property type="match status" value="1"/>
</dbReference>
<keyword evidence="6" id="KW-0406">Ion transport</keyword>
<keyword evidence="6" id="KW-0862">Zinc</keyword>
<dbReference type="GO" id="GO:0008324">
    <property type="term" value="F:monoatomic cation transmembrane transporter activity"/>
    <property type="evidence" value="ECO:0007669"/>
    <property type="project" value="InterPro"/>
</dbReference>
<dbReference type="Gene3D" id="3.30.70.1350">
    <property type="entry name" value="Cation efflux protein, cytoplasmic domain"/>
    <property type="match status" value="1"/>
</dbReference>
<accession>A0A3N2DN71</accession>
<keyword evidence="8 9" id="KW-0472">Membrane</keyword>
<evidence type="ECO:0000256" key="4">
    <source>
        <dbReference type="ARBA" id="ARBA00022496"/>
    </source>
</evidence>
<dbReference type="Pfam" id="PF01545">
    <property type="entry name" value="Cation_efflux"/>
    <property type="match status" value="1"/>
</dbReference>
<feature type="transmembrane region" description="Helical" evidence="9">
    <location>
        <begin position="81"/>
        <end position="104"/>
    </location>
</feature>
<protein>
    <submittedName>
        <fullName evidence="12">Cation diffusion facilitator family transporter</fullName>
    </submittedName>
</protein>
<comment type="similarity">
    <text evidence="2">Belongs to the cation diffusion facilitator (CDF) transporter (TC 2.A.4) family. FieF subfamily.</text>
</comment>
<feature type="transmembrane region" description="Helical" evidence="9">
    <location>
        <begin position="181"/>
        <end position="200"/>
    </location>
</feature>
<dbReference type="GO" id="GO:0006826">
    <property type="term" value="P:iron ion transport"/>
    <property type="evidence" value="ECO:0007669"/>
    <property type="project" value="UniProtKB-KW"/>
</dbReference>
<dbReference type="AlphaFoldDB" id="A0A3N2DN71"/>
<evidence type="ECO:0000256" key="1">
    <source>
        <dbReference type="ARBA" id="ARBA00004141"/>
    </source>
</evidence>
<keyword evidence="7 9" id="KW-1133">Transmembrane helix</keyword>
<dbReference type="SUPFAM" id="SSF161111">
    <property type="entry name" value="Cation efflux protein transmembrane domain-like"/>
    <property type="match status" value="1"/>
</dbReference>
<comment type="subcellular location">
    <subcellularLocation>
        <location evidence="1">Membrane</location>
        <topology evidence="1">Multi-pass membrane protein</topology>
    </subcellularLocation>
</comment>
<feature type="transmembrane region" description="Helical" evidence="9">
    <location>
        <begin position="157"/>
        <end position="175"/>
    </location>
</feature>
<evidence type="ECO:0000256" key="2">
    <source>
        <dbReference type="ARBA" id="ARBA00010212"/>
    </source>
</evidence>
<keyword evidence="5 9" id="KW-0812">Transmembrane</keyword>
<dbReference type="FunFam" id="1.20.1510.10:FF:000006">
    <property type="entry name" value="Divalent cation efflux transporter"/>
    <property type="match status" value="1"/>
</dbReference>
<dbReference type="InterPro" id="IPR050291">
    <property type="entry name" value="CDF_Transporter"/>
</dbReference>
<comment type="caution">
    <text evidence="12">The sequence shown here is derived from an EMBL/GenBank/DDBJ whole genome shotgun (WGS) entry which is preliminary data.</text>
</comment>
<evidence type="ECO:0000256" key="9">
    <source>
        <dbReference type="SAM" id="Phobius"/>
    </source>
</evidence>
<dbReference type="InterPro" id="IPR027470">
    <property type="entry name" value="Cation_efflux_CTD"/>
</dbReference>
<gene>
    <name evidence="12" type="ORF">EDC56_1685</name>
</gene>
<reference evidence="12 13" key="1">
    <citation type="submission" date="2018-11" db="EMBL/GenBank/DDBJ databases">
        <title>Genomic Encyclopedia of Type Strains, Phase IV (KMG-IV): sequencing the most valuable type-strain genomes for metagenomic binning, comparative biology and taxonomic classification.</title>
        <authorList>
            <person name="Goeker M."/>
        </authorList>
    </citation>
    <scope>NUCLEOTIDE SEQUENCE [LARGE SCALE GENOMIC DNA]</scope>
    <source>
        <strain evidence="12 13">DSM 100316</strain>
    </source>
</reference>
<dbReference type="GO" id="GO:0016020">
    <property type="term" value="C:membrane"/>
    <property type="evidence" value="ECO:0007669"/>
    <property type="project" value="UniProtKB-SubCell"/>
</dbReference>
<name>A0A3N2DN71_9GAMM</name>
<keyword evidence="6" id="KW-0864">Zinc transport</keyword>
<dbReference type="PANTHER" id="PTHR43840">
    <property type="entry name" value="MITOCHONDRIAL METAL TRANSPORTER 1-RELATED"/>
    <property type="match status" value="1"/>
</dbReference>
<sequence>MKSEREKVVWRVTLIGTVIDAILSALKLIVGFSVQSTALIADGIHSLSDLVSDGLILLMAKIAHQAPDREHPYGHARFETLGTVILGMVLFSVGIGMGVEYLQLLLSDEVASNPGWLALLVVVVSMLGKEWLFHYTMRHAKQQQSKMLEANAWHSRSDSLSSLVVLVGLGASMLGYPKLEIVAALVVAVLIIKMGFSLTWGATQELVDHGVDEETVKRISEIIEGTPGVKSLHLLRSRLMANEIFLDAHIQVDWNISVSEGHQINEWVMAAVKEHVANVGDITLHIDPEDDSDKSFVLLPLREDIEGYLSDYDLLDGALKLNIHYFSNGVHLELLFAAEQDMTLLREQVATVKQYHPEIKAISLQRLMN</sequence>
<keyword evidence="4" id="KW-0408">Iron</keyword>
<dbReference type="RefSeq" id="WP_123712069.1">
    <property type="nucleotide sequence ID" value="NZ_RKHR01000004.1"/>
</dbReference>
<dbReference type="SUPFAM" id="SSF160240">
    <property type="entry name" value="Cation efflux protein cytoplasmic domain-like"/>
    <property type="match status" value="1"/>
</dbReference>
<evidence type="ECO:0000259" key="11">
    <source>
        <dbReference type="Pfam" id="PF16916"/>
    </source>
</evidence>
<organism evidence="12 13">
    <name type="scientific">Sinobacterium caligoides</name>
    <dbReference type="NCBI Taxonomy" id="933926"/>
    <lineage>
        <taxon>Bacteria</taxon>
        <taxon>Pseudomonadati</taxon>
        <taxon>Pseudomonadota</taxon>
        <taxon>Gammaproteobacteria</taxon>
        <taxon>Cellvibrionales</taxon>
        <taxon>Spongiibacteraceae</taxon>
        <taxon>Sinobacterium</taxon>
    </lineage>
</organism>
<evidence type="ECO:0000259" key="10">
    <source>
        <dbReference type="Pfam" id="PF01545"/>
    </source>
</evidence>
<evidence type="ECO:0000256" key="6">
    <source>
        <dbReference type="ARBA" id="ARBA00022906"/>
    </source>
</evidence>
<dbReference type="InterPro" id="IPR058533">
    <property type="entry name" value="Cation_efflux_TM"/>
</dbReference>
<dbReference type="InterPro" id="IPR027469">
    <property type="entry name" value="Cation_efflux_TMD_sf"/>
</dbReference>
<feature type="transmembrane region" description="Helical" evidence="9">
    <location>
        <begin position="12"/>
        <end position="32"/>
    </location>
</feature>
<keyword evidence="3" id="KW-0813">Transport</keyword>
<evidence type="ECO:0000256" key="3">
    <source>
        <dbReference type="ARBA" id="ARBA00022448"/>
    </source>
</evidence>
<evidence type="ECO:0000256" key="8">
    <source>
        <dbReference type="ARBA" id="ARBA00023136"/>
    </source>
</evidence>
<dbReference type="GO" id="GO:0006829">
    <property type="term" value="P:zinc ion transport"/>
    <property type="evidence" value="ECO:0007669"/>
    <property type="project" value="UniProtKB-KW"/>
</dbReference>